<sequence>MEALLECYSSSRKPSSLQSAGIFVELHLFQFSEHVSEVILSTTASILCFKSGLSAVVTEERTPNPYRTLTDKNHMVSDRVNETSFIVRPFATNPLVRNSDVQPIAY</sequence>
<evidence type="ECO:0000313" key="1">
    <source>
        <dbReference type="EMBL" id="GFY35477.1"/>
    </source>
</evidence>
<accession>A0A8X7BM65</accession>
<dbReference type="Proteomes" id="UP000887159">
    <property type="component" value="Unassembled WGS sequence"/>
</dbReference>
<comment type="caution">
    <text evidence="1">The sequence shown here is derived from an EMBL/GenBank/DDBJ whole genome shotgun (WGS) entry which is preliminary data.</text>
</comment>
<name>A0A8X7BM65_TRICX</name>
<keyword evidence="2" id="KW-1185">Reference proteome</keyword>
<organism evidence="1 2">
    <name type="scientific">Trichonephila clavipes</name>
    <name type="common">Golden silk orbweaver</name>
    <name type="synonym">Nephila clavipes</name>
    <dbReference type="NCBI Taxonomy" id="2585209"/>
    <lineage>
        <taxon>Eukaryota</taxon>
        <taxon>Metazoa</taxon>
        <taxon>Ecdysozoa</taxon>
        <taxon>Arthropoda</taxon>
        <taxon>Chelicerata</taxon>
        <taxon>Arachnida</taxon>
        <taxon>Araneae</taxon>
        <taxon>Araneomorphae</taxon>
        <taxon>Entelegynae</taxon>
        <taxon>Araneoidea</taxon>
        <taxon>Nephilidae</taxon>
        <taxon>Trichonephila</taxon>
    </lineage>
</organism>
<dbReference type="AlphaFoldDB" id="A0A8X7BM65"/>
<dbReference type="EMBL" id="BMAU01021432">
    <property type="protein sequence ID" value="GFY35477.1"/>
    <property type="molecule type" value="Genomic_DNA"/>
</dbReference>
<gene>
    <name evidence="1" type="ORF">TNCV_195801</name>
</gene>
<reference evidence="1" key="1">
    <citation type="submission" date="2020-08" db="EMBL/GenBank/DDBJ databases">
        <title>Multicomponent nature underlies the extraordinary mechanical properties of spider dragline silk.</title>
        <authorList>
            <person name="Kono N."/>
            <person name="Nakamura H."/>
            <person name="Mori M."/>
            <person name="Yoshida Y."/>
            <person name="Ohtoshi R."/>
            <person name="Malay A.D."/>
            <person name="Moran D.A.P."/>
            <person name="Tomita M."/>
            <person name="Numata K."/>
            <person name="Arakawa K."/>
        </authorList>
    </citation>
    <scope>NUCLEOTIDE SEQUENCE</scope>
</reference>
<evidence type="ECO:0000313" key="2">
    <source>
        <dbReference type="Proteomes" id="UP000887159"/>
    </source>
</evidence>
<protein>
    <submittedName>
        <fullName evidence="1">Uncharacterized protein</fullName>
    </submittedName>
</protein>
<proteinExistence type="predicted"/>